<dbReference type="Pfam" id="PF01487">
    <property type="entry name" value="DHquinase_I"/>
    <property type="match status" value="1"/>
</dbReference>
<keyword evidence="2" id="KW-1185">Reference proteome</keyword>
<dbReference type="NCBIfam" id="TIGR01093">
    <property type="entry name" value="aroD"/>
    <property type="match status" value="1"/>
</dbReference>
<dbReference type="OrthoDB" id="197068at2759"/>
<sequence>MEDGTREIRNNTTLICVPIVADSVDDMLVAMARAKSSGADLVEIRLDSLNRFTPREDLKTLVKSSPLPTLFTYRPKWEGGQYDGDDHHRLDVLRLAVEFGADYVDVELQVACRFIDSVRGWKPANCRVIVSSRNYQNTPSVEELGNLVAMMQATGADIVKIATTASDITDVARIFRITVHSQVMNYISAPCNNNISCCRIIRFINAECYEKLLARWSFCMEWTIRVFLSY</sequence>
<dbReference type="Gene3D" id="3.20.20.70">
    <property type="entry name" value="Aldolase class I"/>
    <property type="match status" value="1"/>
</dbReference>
<dbReference type="InterPro" id="IPR001381">
    <property type="entry name" value="DHquinase_I"/>
</dbReference>
<dbReference type="GO" id="GO:0019632">
    <property type="term" value="P:shikimate metabolic process"/>
    <property type="evidence" value="ECO:0007669"/>
    <property type="project" value="TreeGrafter"/>
</dbReference>
<dbReference type="InterPro" id="IPR013785">
    <property type="entry name" value="Aldolase_TIM"/>
</dbReference>
<gene>
    <name evidence="1" type="ORF">Tsubulata_044431</name>
</gene>
<dbReference type="EMBL" id="JAKUCV010003971">
    <property type="protein sequence ID" value="KAJ4837010.1"/>
    <property type="molecule type" value="Genomic_DNA"/>
</dbReference>
<proteinExistence type="predicted"/>
<dbReference type="FunFam" id="3.20.20.70:FF:000142">
    <property type="entry name" value="bifunctional 3-dehydroquinate dehydratase/shikimate dehydrogenase, chloroplastic"/>
    <property type="match status" value="1"/>
</dbReference>
<feature type="non-terminal residue" evidence="1">
    <location>
        <position position="1"/>
    </location>
</feature>
<evidence type="ECO:0000313" key="1">
    <source>
        <dbReference type="EMBL" id="KAJ4837010.1"/>
    </source>
</evidence>
<dbReference type="GO" id="GO:0003855">
    <property type="term" value="F:3-dehydroquinate dehydratase activity"/>
    <property type="evidence" value="ECO:0007669"/>
    <property type="project" value="InterPro"/>
</dbReference>
<dbReference type="AlphaFoldDB" id="A0A9Q0FSS2"/>
<dbReference type="Proteomes" id="UP001141552">
    <property type="component" value="Unassembled WGS sequence"/>
</dbReference>
<protein>
    <submittedName>
        <fullName evidence="1">Uncharacterized protein</fullName>
    </submittedName>
</protein>
<reference evidence="1" key="1">
    <citation type="submission" date="2022-02" db="EMBL/GenBank/DDBJ databases">
        <authorList>
            <person name="Henning P.M."/>
            <person name="McCubbin A.G."/>
            <person name="Shore J.S."/>
        </authorList>
    </citation>
    <scope>NUCLEOTIDE SEQUENCE</scope>
    <source>
        <strain evidence="1">F60SS</strain>
        <tissue evidence="1">Leaves</tissue>
    </source>
</reference>
<accession>A0A9Q0FSS2</accession>
<evidence type="ECO:0000313" key="2">
    <source>
        <dbReference type="Proteomes" id="UP001141552"/>
    </source>
</evidence>
<organism evidence="1 2">
    <name type="scientific">Turnera subulata</name>
    <dbReference type="NCBI Taxonomy" id="218843"/>
    <lineage>
        <taxon>Eukaryota</taxon>
        <taxon>Viridiplantae</taxon>
        <taxon>Streptophyta</taxon>
        <taxon>Embryophyta</taxon>
        <taxon>Tracheophyta</taxon>
        <taxon>Spermatophyta</taxon>
        <taxon>Magnoliopsida</taxon>
        <taxon>eudicotyledons</taxon>
        <taxon>Gunneridae</taxon>
        <taxon>Pentapetalae</taxon>
        <taxon>rosids</taxon>
        <taxon>fabids</taxon>
        <taxon>Malpighiales</taxon>
        <taxon>Passifloraceae</taxon>
        <taxon>Turnera</taxon>
    </lineage>
</organism>
<dbReference type="SUPFAM" id="SSF51569">
    <property type="entry name" value="Aldolase"/>
    <property type="match status" value="1"/>
</dbReference>
<dbReference type="PANTHER" id="PTHR21089:SF1">
    <property type="entry name" value="BIFUNCTIONAL 3-DEHYDROQUINATE DEHYDRATASE_SHIKIMATE DEHYDROGENASE, CHLOROPLASTIC"/>
    <property type="match status" value="1"/>
</dbReference>
<name>A0A9Q0FSS2_9ROSI</name>
<dbReference type="GO" id="GO:0004764">
    <property type="term" value="F:shikimate 3-dehydrogenase (NADP+) activity"/>
    <property type="evidence" value="ECO:0007669"/>
    <property type="project" value="InterPro"/>
</dbReference>
<dbReference type="GO" id="GO:0009423">
    <property type="term" value="P:chorismate biosynthetic process"/>
    <property type="evidence" value="ECO:0007669"/>
    <property type="project" value="TreeGrafter"/>
</dbReference>
<dbReference type="CDD" id="cd00502">
    <property type="entry name" value="DHQase_I"/>
    <property type="match status" value="1"/>
</dbReference>
<dbReference type="InterPro" id="IPR022893">
    <property type="entry name" value="Shikimate_DH_fam"/>
</dbReference>
<reference evidence="1" key="2">
    <citation type="journal article" date="2023" name="Plants (Basel)">
        <title>Annotation of the Turnera subulata (Passifloraceae) Draft Genome Reveals the S-Locus Evolved after the Divergence of Turneroideae from Passifloroideae in a Stepwise Manner.</title>
        <authorList>
            <person name="Henning P.M."/>
            <person name="Roalson E.H."/>
            <person name="Mir W."/>
            <person name="McCubbin A.G."/>
            <person name="Shore J.S."/>
        </authorList>
    </citation>
    <scope>NUCLEOTIDE SEQUENCE</scope>
    <source>
        <strain evidence="1">F60SS</strain>
    </source>
</reference>
<comment type="caution">
    <text evidence="1">The sequence shown here is derived from an EMBL/GenBank/DDBJ whole genome shotgun (WGS) entry which is preliminary data.</text>
</comment>
<dbReference type="PANTHER" id="PTHR21089">
    <property type="entry name" value="SHIKIMATE DEHYDROGENASE"/>
    <property type="match status" value="1"/>
</dbReference>